<dbReference type="EMBL" id="FZQP02006939">
    <property type="protein sequence ID" value="VVD05194.1"/>
    <property type="molecule type" value="Genomic_DNA"/>
</dbReference>
<feature type="compositionally biased region" description="Pro residues" evidence="1">
    <location>
        <begin position="51"/>
        <end position="65"/>
    </location>
</feature>
<keyword evidence="3" id="KW-1185">Reference proteome</keyword>
<feature type="compositionally biased region" description="Basic and acidic residues" evidence="1">
    <location>
        <begin position="24"/>
        <end position="36"/>
    </location>
</feature>
<organism evidence="2 3">
    <name type="scientific">Leptidea sinapis</name>
    <dbReference type="NCBI Taxonomy" id="189913"/>
    <lineage>
        <taxon>Eukaryota</taxon>
        <taxon>Metazoa</taxon>
        <taxon>Ecdysozoa</taxon>
        <taxon>Arthropoda</taxon>
        <taxon>Hexapoda</taxon>
        <taxon>Insecta</taxon>
        <taxon>Pterygota</taxon>
        <taxon>Neoptera</taxon>
        <taxon>Endopterygota</taxon>
        <taxon>Lepidoptera</taxon>
        <taxon>Glossata</taxon>
        <taxon>Ditrysia</taxon>
        <taxon>Papilionoidea</taxon>
        <taxon>Pieridae</taxon>
        <taxon>Dismorphiinae</taxon>
        <taxon>Leptidea</taxon>
    </lineage>
</organism>
<feature type="compositionally biased region" description="Basic residues" evidence="1">
    <location>
        <begin position="37"/>
        <end position="46"/>
    </location>
</feature>
<proteinExistence type="predicted"/>
<gene>
    <name evidence="2" type="ORF">LSINAPIS_LOCUS14784</name>
</gene>
<feature type="region of interest" description="Disordered" evidence="1">
    <location>
        <begin position="24"/>
        <end position="65"/>
    </location>
</feature>
<evidence type="ECO:0000313" key="2">
    <source>
        <dbReference type="EMBL" id="VVD05194.1"/>
    </source>
</evidence>
<dbReference type="Proteomes" id="UP000324832">
    <property type="component" value="Unassembled WGS sequence"/>
</dbReference>
<accession>A0A5E4R5A2</accession>
<protein>
    <submittedName>
        <fullName evidence="2">Uncharacterized protein</fullName>
    </submittedName>
</protein>
<evidence type="ECO:0000313" key="3">
    <source>
        <dbReference type="Proteomes" id="UP000324832"/>
    </source>
</evidence>
<dbReference type="AlphaFoldDB" id="A0A5E4R5A2"/>
<name>A0A5E4R5A2_9NEOP</name>
<reference evidence="2 3" key="1">
    <citation type="submission" date="2017-07" db="EMBL/GenBank/DDBJ databases">
        <authorList>
            <person name="Talla V."/>
            <person name="Backstrom N."/>
        </authorList>
    </citation>
    <scope>NUCLEOTIDE SEQUENCE [LARGE SCALE GENOMIC DNA]</scope>
</reference>
<evidence type="ECO:0000256" key="1">
    <source>
        <dbReference type="SAM" id="MobiDB-lite"/>
    </source>
</evidence>
<sequence>MCEADLIVCYVMIDTRPDVYTRYERDEPPRAAECQRARVRPARSHHAPAPADTPAPTRDPPLPTQ</sequence>